<dbReference type="AlphaFoldDB" id="A0A8H6CHN3"/>
<feature type="signal peptide" evidence="1">
    <location>
        <begin position="1"/>
        <end position="21"/>
    </location>
</feature>
<feature type="chain" id="PRO_5034966548" evidence="1">
    <location>
        <begin position="22"/>
        <end position="184"/>
    </location>
</feature>
<name>A0A8H6CHN3_9LECA</name>
<dbReference type="RefSeq" id="XP_037152830.1">
    <property type="nucleotide sequence ID" value="XM_037291395.1"/>
</dbReference>
<keyword evidence="1" id="KW-0732">Signal</keyword>
<proteinExistence type="predicted"/>
<accession>A0A8H6CHN3</accession>
<sequence>MEISYPFYLAITICLPALAFAALPPAAPLAGGSFRESRNSTLPFNLPAPPVNFHPSLLNVSDPWDMRVHGTPITLEWYGYRDPLPVSETHRCVMKAVDEVAQRVWAGYWATPMGQLPYSYSDGNVNLWLRVEPGETLLWDSWSEVLPLFPQYLEANEWRGAQFVVLWDEPGETKVVAFGHLLAE</sequence>
<keyword evidence="3" id="KW-1185">Reference proteome</keyword>
<reference evidence="2 3" key="1">
    <citation type="journal article" date="2020" name="Genomics">
        <title>Complete, high-quality genomes from long-read metagenomic sequencing of two wolf lichen thalli reveals enigmatic genome architecture.</title>
        <authorList>
            <person name="McKenzie S.K."/>
            <person name="Walston R.F."/>
            <person name="Allen J.L."/>
        </authorList>
    </citation>
    <scope>NUCLEOTIDE SEQUENCE [LARGE SCALE GENOMIC DNA]</scope>
    <source>
        <strain evidence="2">WasteWater1</strain>
    </source>
</reference>
<organism evidence="2 3">
    <name type="scientific">Letharia lupina</name>
    <dbReference type="NCBI Taxonomy" id="560253"/>
    <lineage>
        <taxon>Eukaryota</taxon>
        <taxon>Fungi</taxon>
        <taxon>Dikarya</taxon>
        <taxon>Ascomycota</taxon>
        <taxon>Pezizomycotina</taxon>
        <taxon>Lecanoromycetes</taxon>
        <taxon>OSLEUM clade</taxon>
        <taxon>Lecanoromycetidae</taxon>
        <taxon>Lecanorales</taxon>
        <taxon>Lecanorineae</taxon>
        <taxon>Parmeliaceae</taxon>
        <taxon>Letharia</taxon>
    </lineage>
</organism>
<evidence type="ECO:0000313" key="2">
    <source>
        <dbReference type="EMBL" id="KAF6223613.1"/>
    </source>
</evidence>
<dbReference type="EMBL" id="JACCJB010000010">
    <property type="protein sequence ID" value="KAF6223613.1"/>
    <property type="molecule type" value="Genomic_DNA"/>
</dbReference>
<protein>
    <submittedName>
        <fullName evidence="2">Uncharacterized protein</fullName>
    </submittedName>
</protein>
<comment type="caution">
    <text evidence="2">The sequence shown here is derived from an EMBL/GenBank/DDBJ whole genome shotgun (WGS) entry which is preliminary data.</text>
</comment>
<dbReference type="GeneID" id="59328875"/>
<evidence type="ECO:0000313" key="3">
    <source>
        <dbReference type="Proteomes" id="UP000593566"/>
    </source>
</evidence>
<gene>
    <name evidence="2" type="ORF">HO133_000456</name>
</gene>
<evidence type="ECO:0000256" key="1">
    <source>
        <dbReference type="SAM" id="SignalP"/>
    </source>
</evidence>
<dbReference type="Proteomes" id="UP000593566">
    <property type="component" value="Unassembled WGS sequence"/>
</dbReference>